<dbReference type="GO" id="GO:1990757">
    <property type="term" value="F:ubiquitin ligase activator activity"/>
    <property type="evidence" value="ECO:0007669"/>
    <property type="project" value="TreeGrafter"/>
</dbReference>
<gene>
    <name evidence="9" type="ORF">AQUCO_04400020v1</name>
</gene>
<dbReference type="CDD" id="cd00200">
    <property type="entry name" value="WD40"/>
    <property type="match status" value="1"/>
</dbReference>
<dbReference type="AlphaFoldDB" id="A0A2G5CML8"/>
<comment type="similarity">
    <text evidence="1">Belongs to the WD repeat CDC20/Fizzy family.</text>
</comment>
<keyword evidence="2 7" id="KW-0853">WD repeat</keyword>
<protein>
    <recommendedName>
        <fullName evidence="8">CDC20/Fizzy WD40 domain-containing protein</fullName>
    </recommendedName>
</protein>
<dbReference type="EMBL" id="KZ305061">
    <property type="protein sequence ID" value="PIA32531.1"/>
    <property type="molecule type" value="Genomic_DNA"/>
</dbReference>
<evidence type="ECO:0000313" key="9">
    <source>
        <dbReference type="EMBL" id="PIA32531.1"/>
    </source>
</evidence>
<keyword evidence="4" id="KW-0677">Repeat</keyword>
<dbReference type="InterPro" id="IPR056150">
    <property type="entry name" value="WD40_CDC20-Fz"/>
</dbReference>
<evidence type="ECO:0000256" key="6">
    <source>
        <dbReference type="ARBA" id="ARBA00023306"/>
    </source>
</evidence>
<dbReference type="GO" id="GO:1905786">
    <property type="term" value="P:positive regulation of anaphase-promoting complex-dependent catabolic process"/>
    <property type="evidence" value="ECO:0007669"/>
    <property type="project" value="TreeGrafter"/>
</dbReference>
<name>A0A2G5CML8_AQUCA</name>
<proteinExistence type="inferred from homology"/>
<dbReference type="FunCoup" id="A0A2G5CML8">
    <property type="interactions" value="1783"/>
</dbReference>
<dbReference type="InterPro" id="IPR001680">
    <property type="entry name" value="WD40_rpt"/>
</dbReference>
<dbReference type="GO" id="GO:0031145">
    <property type="term" value="P:anaphase-promoting complex-dependent catabolic process"/>
    <property type="evidence" value="ECO:0007669"/>
    <property type="project" value="TreeGrafter"/>
</dbReference>
<evidence type="ECO:0000256" key="4">
    <source>
        <dbReference type="ARBA" id="ARBA00022737"/>
    </source>
</evidence>
<feature type="repeat" description="WD" evidence="7">
    <location>
        <begin position="260"/>
        <end position="301"/>
    </location>
</feature>
<accession>A0A2G5CML8</accession>
<dbReference type="PROSITE" id="PS50294">
    <property type="entry name" value="WD_REPEATS_REGION"/>
    <property type="match status" value="2"/>
</dbReference>
<evidence type="ECO:0000256" key="7">
    <source>
        <dbReference type="PROSITE-ProRule" id="PRU00221"/>
    </source>
</evidence>
<dbReference type="Pfam" id="PF24807">
    <property type="entry name" value="WD40_CDC20-Fz"/>
    <property type="match status" value="1"/>
</dbReference>
<dbReference type="GO" id="GO:0005680">
    <property type="term" value="C:anaphase-promoting complex"/>
    <property type="evidence" value="ECO:0007669"/>
    <property type="project" value="TreeGrafter"/>
</dbReference>
<organism evidence="9 10">
    <name type="scientific">Aquilegia coerulea</name>
    <name type="common">Rocky mountain columbine</name>
    <dbReference type="NCBI Taxonomy" id="218851"/>
    <lineage>
        <taxon>Eukaryota</taxon>
        <taxon>Viridiplantae</taxon>
        <taxon>Streptophyta</taxon>
        <taxon>Embryophyta</taxon>
        <taxon>Tracheophyta</taxon>
        <taxon>Spermatophyta</taxon>
        <taxon>Magnoliopsida</taxon>
        <taxon>Ranunculales</taxon>
        <taxon>Ranunculaceae</taxon>
        <taxon>Thalictroideae</taxon>
        <taxon>Aquilegia</taxon>
    </lineage>
</organism>
<evidence type="ECO:0000256" key="5">
    <source>
        <dbReference type="ARBA" id="ARBA00022776"/>
    </source>
</evidence>
<dbReference type="InterPro" id="IPR015943">
    <property type="entry name" value="WD40/YVTN_repeat-like_dom_sf"/>
</dbReference>
<dbReference type="Gene3D" id="2.130.10.10">
    <property type="entry name" value="YVTN repeat-like/Quinoprotein amine dehydrogenase"/>
    <property type="match status" value="1"/>
</dbReference>
<evidence type="ECO:0000256" key="1">
    <source>
        <dbReference type="ARBA" id="ARBA00006445"/>
    </source>
</evidence>
<dbReference type="OrthoDB" id="10263272at2759"/>
<dbReference type="SUPFAM" id="SSF50978">
    <property type="entry name" value="WD40 repeat-like"/>
    <property type="match status" value="1"/>
</dbReference>
<dbReference type="PANTHER" id="PTHR19918:SF43">
    <property type="entry name" value="CELL DIVISION CYCLE 20.2, COFACTOR OF APC COMPLEX-LIKE ISOFORM X2"/>
    <property type="match status" value="1"/>
</dbReference>
<reference evidence="9 10" key="1">
    <citation type="submission" date="2017-09" db="EMBL/GenBank/DDBJ databases">
        <title>WGS assembly of Aquilegia coerulea Goldsmith.</title>
        <authorList>
            <person name="Hodges S."/>
            <person name="Kramer E."/>
            <person name="Nordborg M."/>
            <person name="Tomkins J."/>
            <person name="Borevitz J."/>
            <person name="Derieg N."/>
            <person name="Yan J."/>
            <person name="Mihaltcheva S."/>
            <person name="Hayes R.D."/>
            <person name="Rokhsar D."/>
        </authorList>
    </citation>
    <scope>NUCLEOTIDE SEQUENCE [LARGE SCALE GENOMIC DNA]</scope>
    <source>
        <strain evidence="10">cv. Goldsmith</strain>
    </source>
</reference>
<dbReference type="SMART" id="SM00320">
    <property type="entry name" value="WD40"/>
    <property type="match status" value="6"/>
</dbReference>
<dbReference type="InParanoid" id="A0A2G5CML8"/>
<dbReference type="GO" id="GO:0010997">
    <property type="term" value="F:anaphase-promoting complex binding"/>
    <property type="evidence" value="ECO:0007669"/>
    <property type="project" value="InterPro"/>
</dbReference>
<dbReference type="PROSITE" id="PS50082">
    <property type="entry name" value="WD_REPEATS_2"/>
    <property type="match status" value="3"/>
</dbReference>
<evidence type="ECO:0000259" key="8">
    <source>
        <dbReference type="Pfam" id="PF24807"/>
    </source>
</evidence>
<dbReference type="InterPro" id="IPR019775">
    <property type="entry name" value="WD40_repeat_CS"/>
</dbReference>
<dbReference type="PANTHER" id="PTHR19918">
    <property type="entry name" value="CELL DIVISION CYCLE 20 CDC20 FIZZY -RELATED"/>
    <property type="match status" value="1"/>
</dbReference>
<dbReference type="PROSITE" id="PS00678">
    <property type="entry name" value="WD_REPEATS_1"/>
    <property type="match status" value="1"/>
</dbReference>
<keyword evidence="5" id="KW-0498">Mitosis</keyword>
<feature type="repeat" description="WD" evidence="7">
    <location>
        <begin position="185"/>
        <end position="218"/>
    </location>
</feature>
<feature type="repeat" description="WD" evidence="7">
    <location>
        <begin position="393"/>
        <end position="426"/>
    </location>
</feature>
<keyword evidence="3" id="KW-0132">Cell division</keyword>
<evidence type="ECO:0000256" key="3">
    <source>
        <dbReference type="ARBA" id="ARBA00022618"/>
    </source>
</evidence>
<keyword evidence="10" id="KW-1185">Reference proteome</keyword>
<dbReference type="STRING" id="218851.A0A2G5CML8"/>
<dbReference type="InterPro" id="IPR036322">
    <property type="entry name" value="WD40_repeat_dom_sf"/>
</dbReference>
<sequence>MRRSDMNGYSYNRLPSPRSQYDILPGDRFIPNRSLMDMSRAQTLLSDKPVQRSPNSTFSEEYRKWIEENLTLGSDGKPYRMLVFRGTPKSGRTSVPPIDEFTKEEIQRKREEDLKLRKRIQQLPKSADRCLDAPNLKDDFYSNPIDWGKNNVLAIALGSEVYLWNAKNKKIQKLMEIDDVRDFPTSVAWSKDTKMIAVGCKSSTIQLWDVQTSKLIRSLKGHKRRVGCLAWNDRFLTSGSLDGLIINHDARVRENSTSCVRGHDSDVCGLKWSGTGKLLASGGNDNVIKLWEASNLRSDRVVHCLKDHCAAIKALAWCPHEYNILASGGGTTDRCIKMWNSHTGKCIQSIDTTSQVCALEWNRHHNEILSGHGYSNNQLSLWTYPSMSKLADIMEHTSRILWLSQSPDGLTVVSAGADQVLRLWKVFQPPDARTTEEESMYSVKRFHIR</sequence>
<feature type="domain" description="CDC20/Fizzy WD40" evidence="8">
    <location>
        <begin position="131"/>
        <end position="424"/>
    </location>
</feature>
<evidence type="ECO:0000256" key="2">
    <source>
        <dbReference type="ARBA" id="ARBA00022574"/>
    </source>
</evidence>
<dbReference type="InterPro" id="IPR033010">
    <property type="entry name" value="Cdc20/Fizzy"/>
</dbReference>
<dbReference type="Proteomes" id="UP000230069">
    <property type="component" value="Unassembled WGS sequence"/>
</dbReference>
<dbReference type="GO" id="GO:0051301">
    <property type="term" value="P:cell division"/>
    <property type="evidence" value="ECO:0007669"/>
    <property type="project" value="UniProtKB-KW"/>
</dbReference>
<evidence type="ECO:0000313" key="10">
    <source>
        <dbReference type="Proteomes" id="UP000230069"/>
    </source>
</evidence>
<keyword evidence="6" id="KW-0131">Cell cycle</keyword>